<evidence type="ECO:0000313" key="9">
    <source>
        <dbReference type="EMBL" id="CAF3504870.1"/>
    </source>
</evidence>
<evidence type="ECO:0000256" key="4">
    <source>
        <dbReference type="PROSITE-ProRule" id="PRU00076"/>
    </source>
</evidence>
<keyword evidence="3 4" id="KW-1015">Disulfide bond</keyword>
<dbReference type="Proteomes" id="UP000663860">
    <property type="component" value="Unassembled WGS sequence"/>
</dbReference>
<evidence type="ECO:0000256" key="6">
    <source>
        <dbReference type="SAM" id="SignalP"/>
    </source>
</evidence>
<feature type="region of interest" description="Disordered" evidence="5">
    <location>
        <begin position="224"/>
        <end position="249"/>
    </location>
</feature>
<evidence type="ECO:0000256" key="2">
    <source>
        <dbReference type="ARBA" id="ARBA00022737"/>
    </source>
</evidence>
<sequence length="288" mass="30774">MFSKLIILYIIGYYIFESSVNGFPSNEKIELCSNYCSNDGICVVVDEYRQCYCLPEWTGEKCDDIKEDEIYNDIQNTNGKSRAIERSPECAVAPPGMCLNGGLCKFDNGSFACQCPHTYIGKRCQESSPCNGYCQNKGMCQLDVNSDPKCNCNGTGFAGLQCTRKETAAPTSPTSPTPPPPTTTGAQCIGWGEMCNPGTCVVINGQPKCQCPTGYSGDFCDQVQSGPPSSGATNPPGATNAPGQTPSPGVTCAQNPCRNNRPCYNNGNTYFCYCGSAYSGVNCENIAG</sequence>
<dbReference type="PROSITE" id="PS50026">
    <property type="entry name" value="EGF_3"/>
    <property type="match status" value="5"/>
</dbReference>
<evidence type="ECO:0000256" key="1">
    <source>
        <dbReference type="ARBA" id="ARBA00022536"/>
    </source>
</evidence>
<feature type="disulfide bond" evidence="4">
    <location>
        <begin position="32"/>
        <end position="42"/>
    </location>
</feature>
<feature type="chain" id="PRO_5036225532" description="EGF-like domain-containing protein" evidence="6">
    <location>
        <begin position="23"/>
        <end position="288"/>
    </location>
</feature>
<feature type="domain" description="EGF-like" evidence="7">
    <location>
        <begin position="184"/>
        <end position="221"/>
    </location>
</feature>
<evidence type="ECO:0000256" key="5">
    <source>
        <dbReference type="SAM" id="MobiDB-lite"/>
    </source>
</evidence>
<keyword evidence="2" id="KW-0677">Repeat</keyword>
<feature type="domain" description="EGF-like" evidence="7">
    <location>
        <begin position="248"/>
        <end position="284"/>
    </location>
</feature>
<protein>
    <recommendedName>
        <fullName evidence="7">EGF-like domain-containing protein</fullName>
    </recommendedName>
</protein>
<accession>A0A814P7H0</accession>
<proteinExistence type="predicted"/>
<dbReference type="PANTHER" id="PTHR24049">
    <property type="entry name" value="CRUMBS FAMILY MEMBER"/>
    <property type="match status" value="1"/>
</dbReference>
<dbReference type="EMBL" id="CAJNOE010000264">
    <property type="protein sequence ID" value="CAF1102318.1"/>
    <property type="molecule type" value="Genomic_DNA"/>
</dbReference>
<dbReference type="InterPro" id="IPR000152">
    <property type="entry name" value="EGF-type_Asp/Asn_hydroxyl_site"/>
</dbReference>
<comment type="caution">
    <text evidence="4">Lacks conserved residue(s) required for the propagation of feature annotation.</text>
</comment>
<reference evidence="8" key="1">
    <citation type="submission" date="2021-02" db="EMBL/GenBank/DDBJ databases">
        <authorList>
            <person name="Nowell W R."/>
        </authorList>
    </citation>
    <scope>NUCLEOTIDE SEQUENCE</scope>
</reference>
<dbReference type="EMBL" id="CAJOBB010000006">
    <property type="protein sequence ID" value="CAF3504870.1"/>
    <property type="molecule type" value="Genomic_DNA"/>
</dbReference>
<dbReference type="PROSITE" id="PS00010">
    <property type="entry name" value="ASX_HYDROXYL"/>
    <property type="match status" value="1"/>
</dbReference>
<evidence type="ECO:0000313" key="8">
    <source>
        <dbReference type="EMBL" id="CAF1102318.1"/>
    </source>
</evidence>
<evidence type="ECO:0000313" key="10">
    <source>
        <dbReference type="Proteomes" id="UP000663860"/>
    </source>
</evidence>
<dbReference type="Proteomes" id="UP000663868">
    <property type="component" value="Unassembled WGS sequence"/>
</dbReference>
<evidence type="ECO:0000259" key="7">
    <source>
        <dbReference type="PROSITE" id="PS50026"/>
    </source>
</evidence>
<dbReference type="PROSITE" id="PS00022">
    <property type="entry name" value="EGF_1"/>
    <property type="match status" value="4"/>
</dbReference>
<feature type="disulfide bond" evidence="4">
    <location>
        <begin position="53"/>
        <end position="62"/>
    </location>
</feature>
<keyword evidence="6" id="KW-0732">Signal</keyword>
<evidence type="ECO:0000256" key="3">
    <source>
        <dbReference type="ARBA" id="ARBA00023157"/>
    </source>
</evidence>
<dbReference type="Gene3D" id="2.10.25.10">
    <property type="entry name" value="Laminin"/>
    <property type="match status" value="4"/>
</dbReference>
<feature type="domain" description="EGF-like" evidence="7">
    <location>
        <begin position="86"/>
        <end position="125"/>
    </location>
</feature>
<feature type="signal peptide" evidence="6">
    <location>
        <begin position="1"/>
        <end position="22"/>
    </location>
</feature>
<dbReference type="SMART" id="SM00181">
    <property type="entry name" value="EGF"/>
    <property type="match status" value="5"/>
</dbReference>
<name>A0A814P7H0_9BILA</name>
<dbReference type="PROSITE" id="PS01186">
    <property type="entry name" value="EGF_2"/>
    <property type="match status" value="1"/>
</dbReference>
<dbReference type="InterPro" id="IPR051022">
    <property type="entry name" value="Notch_Cell-Fate_Det"/>
</dbReference>
<dbReference type="AlphaFoldDB" id="A0A814P7H0"/>
<comment type="caution">
    <text evidence="8">The sequence shown here is derived from an EMBL/GenBank/DDBJ whole genome shotgun (WGS) entry which is preliminary data.</text>
</comment>
<dbReference type="InterPro" id="IPR000742">
    <property type="entry name" value="EGF"/>
</dbReference>
<feature type="domain" description="EGF-like" evidence="7">
    <location>
        <begin position="28"/>
        <end position="63"/>
    </location>
</feature>
<gene>
    <name evidence="8" type="ORF">IZO911_LOCUS23115</name>
    <name evidence="9" type="ORF">KXQ929_LOCUS270</name>
</gene>
<feature type="disulfide bond" evidence="4">
    <location>
        <begin position="130"/>
        <end position="140"/>
    </location>
</feature>
<feature type="disulfide bond" evidence="4">
    <location>
        <begin position="115"/>
        <end position="124"/>
    </location>
</feature>
<organism evidence="8 10">
    <name type="scientific">Adineta steineri</name>
    <dbReference type="NCBI Taxonomy" id="433720"/>
    <lineage>
        <taxon>Eukaryota</taxon>
        <taxon>Metazoa</taxon>
        <taxon>Spiralia</taxon>
        <taxon>Gnathifera</taxon>
        <taxon>Rotifera</taxon>
        <taxon>Eurotatoria</taxon>
        <taxon>Bdelloidea</taxon>
        <taxon>Adinetida</taxon>
        <taxon>Adinetidae</taxon>
        <taxon>Adineta</taxon>
    </lineage>
</organism>
<keyword evidence="1 4" id="KW-0245">EGF-like domain</keyword>
<feature type="disulfide bond" evidence="4">
    <location>
        <begin position="211"/>
        <end position="220"/>
    </location>
</feature>
<feature type="disulfide bond" evidence="4">
    <location>
        <begin position="274"/>
        <end position="283"/>
    </location>
</feature>
<feature type="domain" description="EGF-like" evidence="7">
    <location>
        <begin position="126"/>
        <end position="163"/>
    </location>
</feature>
<dbReference type="SUPFAM" id="SSF57196">
    <property type="entry name" value="EGF/Laminin"/>
    <property type="match status" value="4"/>
</dbReference>